<dbReference type="InterPro" id="IPR007351">
    <property type="entry name" value="YjbR"/>
</dbReference>
<sequence length="221" mass="25874">MAEFPFKRKKLNETCLIPFGFVEQDEKYVWSTPVSDGQFLMTVFVTKTGEISTKLLDPDSGEEYVLHRDPLAKGAFVGKIRMEYGRILELIANKCFENDVFQSDYAHKVIRYVRQTYGDELEFLWERFPDNAIFRRKDTGKWYGALLVLSRRKLGLASDDLVDILDLRIKSGEIETLVDKEKFFPGYHMNKKHWFTVCLDGSVPMEEIFRRIDDSYLLAKK</sequence>
<accession>C3X983</accession>
<name>C3X983_OXAFO</name>
<protein>
    <recommendedName>
        <fullName evidence="3">MmcQ family protein</fullName>
    </recommendedName>
</protein>
<evidence type="ECO:0000313" key="2">
    <source>
        <dbReference type="Proteomes" id="UP000005089"/>
    </source>
</evidence>
<reference evidence="1 2" key="1">
    <citation type="submission" date="2009-02" db="EMBL/GenBank/DDBJ databases">
        <title>The Genome Sequence of Oxalobacter formigenes OXCC13.</title>
        <authorList>
            <consortium name="The Broad Institute Genome Sequencing Platform"/>
            <person name="Ward D."/>
            <person name="Young S.K."/>
            <person name="Kodira C.D."/>
            <person name="Zeng Q."/>
            <person name="Koehrsen M."/>
            <person name="Alvarado L."/>
            <person name="Berlin A."/>
            <person name="Borenstein D."/>
            <person name="Chen Z."/>
            <person name="Engels R."/>
            <person name="Freedman E."/>
            <person name="Gellesch M."/>
            <person name="Goldberg J."/>
            <person name="Griggs A."/>
            <person name="Gujja S."/>
            <person name="Heiman D."/>
            <person name="Hepburn T."/>
            <person name="Howarth C."/>
            <person name="Jen D."/>
            <person name="Larson L."/>
            <person name="Lewis B."/>
            <person name="Mehta T."/>
            <person name="Park D."/>
            <person name="Pearson M."/>
            <person name="Roberts A."/>
            <person name="Saif S."/>
            <person name="Shea T."/>
            <person name="Shenoy N."/>
            <person name="Sisk P."/>
            <person name="Stolte C."/>
            <person name="Sykes S."/>
            <person name="Walk T."/>
            <person name="White J."/>
            <person name="Yandava C."/>
            <person name="Allison M.J."/>
            <person name="Lander E."/>
            <person name="Nusbaum C."/>
            <person name="Galagan J."/>
            <person name="Birren B."/>
        </authorList>
    </citation>
    <scope>NUCLEOTIDE SEQUENCE [LARGE SCALE GENOMIC DNA]</scope>
    <source>
        <strain evidence="1 2">OXCC13</strain>
    </source>
</reference>
<gene>
    <name evidence="1" type="ORF">OFBG_00787</name>
</gene>
<dbReference type="SUPFAM" id="SSF142906">
    <property type="entry name" value="YjbR-like"/>
    <property type="match status" value="1"/>
</dbReference>
<dbReference type="Proteomes" id="UP000005089">
    <property type="component" value="Unassembled WGS sequence"/>
</dbReference>
<keyword evidence="2" id="KW-1185">Reference proteome</keyword>
<dbReference type="Pfam" id="PF04237">
    <property type="entry name" value="YjbR"/>
    <property type="match status" value="1"/>
</dbReference>
<dbReference type="HOGENOM" id="CLU_105851_3_0_4"/>
<dbReference type="STRING" id="847.BRW83_1431"/>
<dbReference type="PANTHER" id="PTHR35145">
    <property type="entry name" value="CYTOPLASMIC PROTEIN-RELATED"/>
    <property type="match status" value="1"/>
</dbReference>
<dbReference type="InterPro" id="IPR058532">
    <property type="entry name" value="YjbR/MT2646/Rv2570-like"/>
</dbReference>
<dbReference type="EMBL" id="GG658170">
    <property type="protein sequence ID" value="EEO29759.1"/>
    <property type="molecule type" value="Genomic_DNA"/>
</dbReference>
<dbReference type="Gene3D" id="3.90.1150.30">
    <property type="match status" value="1"/>
</dbReference>
<organism evidence="1 2">
    <name type="scientific">Oxalobacter formigenes OXCC13</name>
    <dbReference type="NCBI Taxonomy" id="556269"/>
    <lineage>
        <taxon>Bacteria</taxon>
        <taxon>Pseudomonadati</taxon>
        <taxon>Pseudomonadota</taxon>
        <taxon>Betaproteobacteria</taxon>
        <taxon>Burkholderiales</taxon>
        <taxon>Oxalobacteraceae</taxon>
        <taxon>Oxalobacter</taxon>
    </lineage>
</organism>
<dbReference type="InterPro" id="IPR038056">
    <property type="entry name" value="YjbR-like_sf"/>
</dbReference>
<dbReference type="AlphaFoldDB" id="C3X983"/>
<dbReference type="eggNOG" id="COG2315">
    <property type="taxonomic scope" value="Bacteria"/>
</dbReference>
<evidence type="ECO:0000313" key="1">
    <source>
        <dbReference type="EMBL" id="EEO29759.1"/>
    </source>
</evidence>
<evidence type="ECO:0008006" key="3">
    <source>
        <dbReference type="Google" id="ProtNLM"/>
    </source>
</evidence>
<proteinExistence type="predicted"/>
<dbReference type="PANTHER" id="PTHR35145:SF1">
    <property type="entry name" value="CYTOPLASMIC PROTEIN"/>
    <property type="match status" value="1"/>
</dbReference>